<evidence type="ECO:0000256" key="8">
    <source>
        <dbReference type="PIRSR" id="PIRSR038928-1"/>
    </source>
</evidence>
<dbReference type="Gene3D" id="2.40.180.10">
    <property type="entry name" value="Catalase core domain"/>
    <property type="match status" value="1"/>
</dbReference>
<evidence type="ECO:0000256" key="1">
    <source>
        <dbReference type="ARBA" id="ARBA00005329"/>
    </source>
</evidence>
<feature type="active site" evidence="8">
    <location>
        <position position="156"/>
    </location>
</feature>
<dbReference type="PANTHER" id="PTHR11465:SF9">
    <property type="entry name" value="CATALASE"/>
    <property type="match status" value="1"/>
</dbReference>
<dbReference type="InterPro" id="IPR002226">
    <property type="entry name" value="Catalase_haem_BS"/>
</dbReference>
<comment type="cofactor">
    <cofactor evidence="9">
        <name>heme</name>
        <dbReference type="ChEBI" id="CHEBI:30413"/>
    </cofactor>
</comment>
<dbReference type="KEGG" id="btab:109031115"/>
<dbReference type="GO" id="GO:0004096">
    <property type="term" value="F:catalase activity"/>
    <property type="evidence" value="ECO:0007669"/>
    <property type="project" value="UniProtKB-EC"/>
</dbReference>
<dbReference type="PROSITE" id="PS51402">
    <property type="entry name" value="CATALASE_3"/>
    <property type="match status" value="1"/>
</dbReference>
<dbReference type="GO" id="GO:0042542">
    <property type="term" value="P:response to hydrogen peroxide"/>
    <property type="evidence" value="ECO:0007669"/>
    <property type="project" value="TreeGrafter"/>
</dbReference>
<sequence length="506" mass="57806">MRGLIDFVVRLVVIHEAWVHGIILAAGQINNVYNVYKEDNGAPIPDYTVSRTVGKWGPLLLEDMTLIQHIAHFDRERIPERVVHALGSGAFGFFEVTHDITRFCKAAVFKPGTKTPVAVRFSTVTHERGGPDVGRNPRGFAIKFYTSDGIWDLCGNNTPIFFLRDPMLFPAMVHSQRGRNPRTNRPDPNMPWDFITHRHEMLFQIMRVYSELGTPDGFRHMDGFGSHTFIMVNARNQPVYCKFHLLTDQGVRNLTAETAKRLAGENPNYSSEDLFEAIEGGDFPSWSMFIQVMTFAQADRFEYSVFDLTKVWPLDRYPLLPVGRMVLNRNPQNFYHEIEQLAFCPSNLVPGIQASRDPMLQARMFSYKDTQRYRLGPNFMQIPVNRPLETPYNLQRDGPMNMFNQGANVNYYPNSYSSLRTDPYSDAITYNITGVVGRHDTKDEDNYTQAREWYLSLSDYDKLALAKNVGADLKGCTSAIKKRVFSAFNLVHPTLAGNILMYTPPE</sequence>
<dbReference type="GO" id="GO:0046872">
    <property type="term" value="F:metal ion binding"/>
    <property type="evidence" value="ECO:0007669"/>
    <property type="project" value="UniProtKB-KW"/>
</dbReference>
<dbReference type="InterPro" id="IPR010582">
    <property type="entry name" value="Catalase_immune_responsive"/>
</dbReference>
<dbReference type="PROSITE" id="PS00438">
    <property type="entry name" value="CATALASE_2"/>
    <property type="match status" value="1"/>
</dbReference>
<dbReference type="InterPro" id="IPR024708">
    <property type="entry name" value="Catalase_AS"/>
</dbReference>
<proteinExistence type="inferred from homology"/>
<dbReference type="GO" id="GO:0005739">
    <property type="term" value="C:mitochondrion"/>
    <property type="evidence" value="ECO:0007669"/>
    <property type="project" value="TreeGrafter"/>
</dbReference>
<feature type="binding site" description="axial binding residue" evidence="9">
    <location>
        <position position="367"/>
    </location>
    <ligand>
        <name>heme</name>
        <dbReference type="ChEBI" id="CHEBI:30413"/>
    </ligand>
    <ligandPart>
        <name>Fe</name>
        <dbReference type="ChEBI" id="CHEBI:18248"/>
    </ligandPart>
</feature>
<evidence type="ECO:0000256" key="10">
    <source>
        <dbReference type="RuleBase" id="RU000498"/>
    </source>
</evidence>
<feature type="domain" description="Catalase core" evidence="12">
    <location>
        <begin position="37"/>
        <end position="420"/>
    </location>
</feature>
<dbReference type="GO" id="GO:0042744">
    <property type="term" value="P:hydrogen peroxide catabolic process"/>
    <property type="evidence" value="ECO:0007669"/>
    <property type="project" value="UniProtKB-KW"/>
</dbReference>
<comment type="catalytic activity">
    <reaction evidence="10">
        <text>2 H2O2 = O2 + 2 H2O</text>
        <dbReference type="Rhea" id="RHEA:20309"/>
        <dbReference type="ChEBI" id="CHEBI:15377"/>
        <dbReference type="ChEBI" id="CHEBI:15379"/>
        <dbReference type="ChEBI" id="CHEBI:16240"/>
        <dbReference type="EC" id="1.11.1.6"/>
    </reaction>
</comment>
<keyword evidence="6 9" id="KW-0408">Iron</keyword>
<evidence type="ECO:0000256" key="5">
    <source>
        <dbReference type="ARBA" id="ARBA00023002"/>
    </source>
</evidence>
<dbReference type="PROSITE" id="PS00437">
    <property type="entry name" value="CATALASE_1"/>
    <property type="match status" value="1"/>
</dbReference>
<evidence type="ECO:0000256" key="3">
    <source>
        <dbReference type="ARBA" id="ARBA00022617"/>
    </source>
</evidence>
<dbReference type="Pfam" id="PF06628">
    <property type="entry name" value="Catalase-rel"/>
    <property type="match status" value="1"/>
</dbReference>
<dbReference type="EC" id="1.11.1.6" evidence="10"/>
<dbReference type="SMART" id="SM01060">
    <property type="entry name" value="Catalase"/>
    <property type="match status" value="1"/>
</dbReference>
<organism evidence="13 14">
    <name type="scientific">Bemisia tabaci</name>
    <name type="common">Sweetpotato whitefly</name>
    <name type="synonym">Aleurodes tabaci</name>
    <dbReference type="NCBI Taxonomy" id="7038"/>
    <lineage>
        <taxon>Eukaryota</taxon>
        <taxon>Metazoa</taxon>
        <taxon>Ecdysozoa</taxon>
        <taxon>Arthropoda</taxon>
        <taxon>Hexapoda</taxon>
        <taxon>Insecta</taxon>
        <taxon>Pterygota</taxon>
        <taxon>Neoptera</taxon>
        <taxon>Paraneoptera</taxon>
        <taxon>Hemiptera</taxon>
        <taxon>Sternorrhyncha</taxon>
        <taxon>Aleyrodoidea</taxon>
        <taxon>Aleyrodidae</taxon>
        <taxon>Aleyrodinae</taxon>
        <taxon>Bemisia</taxon>
    </lineage>
</organism>
<dbReference type="GO" id="GO:0005777">
    <property type="term" value="C:peroxisome"/>
    <property type="evidence" value="ECO:0007669"/>
    <property type="project" value="TreeGrafter"/>
</dbReference>
<evidence type="ECO:0000256" key="11">
    <source>
        <dbReference type="RuleBase" id="RU004142"/>
    </source>
</evidence>
<evidence type="ECO:0000313" key="14">
    <source>
        <dbReference type="Proteomes" id="UP001152759"/>
    </source>
</evidence>
<evidence type="ECO:0000256" key="4">
    <source>
        <dbReference type="ARBA" id="ARBA00022723"/>
    </source>
</evidence>
<evidence type="ECO:0000259" key="12">
    <source>
        <dbReference type="SMART" id="SM01060"/>
    </source>
</evidence>
<comment type="function">
    <text evidence="11">Catalyzes the degradation of hydrogen peroxide (H(2)O(2)) generated by peroxisomal oxidases to water and oxygen, thereby protecting cells from the toxic effects of hydrogen peroxide.</text>
</comment>
<keyword evidence="4 9" id="KW-0479">Metal-binding</keyword>
<dbReference type="PRINTS" id="PR00067">
    <property type="entry name" value="CATALASE"/>
</dbReference>
<reference evidence="13" key="1">
    <citation type="submission" date="2021-12" db="EMBL/GenBank/DDBJ databases">
        <authorList>
            <person name="King R."/>
        </authorList>
    </citation>
    <scope>NUCLEOTIDE SEQUENCE</scope>
</reference>
<keyword evidence="2 10" id="KW-0575">Peroxidase</keyword>
<dbReference type="GO" id="GO:0020037">
    <property type="term" value="F:heme binding"/>
    <property type="evidence" value="ECO:0007669"/>
    <property type="project" value="InterPro"/>
</dbReference>
<evidence type="ECO:0000313" key="13">
    <source>
        <dbReference type="EMBL" id="CAH0386605.1"/>
    </source>
</evidence>
<name>A0A9P0A7Y5_BEMTA</name>
<dbReference type="PANTHER" id="PTHR11465">
    <property type="entry name" value="CATALASE"/>
    <property type="match status" value="1"/>
</dbReference>
<dbReference type="EMBL" id="OU963864">
    <property type="protein sequence ID" value="CAH0386605.1"/>
    <property type="molecule type" value="Genomic_DNA"/>
</dbReference>
<keyword evidence="5 10" id="KW-0560">Oxidoreductase</keyword>
<evidence type="ECO:0000256" key="7">
    <source>
        <dbReference type="ARBA" id="ARBA00023324"/>
    </source>
</evidence>
<comment type="similarity">
    <text evidence="1 10">Belongs to the catalase family.</text>
</comment>
<protein>
    <recommendedName>
        <fullName evidence="10">Catalase</fullName>
        <ecNumber evidence="10">1.11.1.6</ecNumber>
    </recommendedName>
</protein>
<feature type="active site" evidence="8">
    <location>
        <position position="84"/>
    </location>
</feature>
<keyword evidence="14" id="KW-1185">Reference proteome</keyword>
<accession>A0A9P0A7Y5</accession>
<dbReference type="FunFam" id="2.40.180.10:FF:000001">
    <property type="entry name" value="Catalase"/>
    <property type="match status" value="1"/>
</dbReference>
<dbReference type="SUPFAM" id="SSF56634">
    <property type="entry name" value="Heme-dependent catalase-like"/>
    <property type="match status" value="1"/>
</dbReference>
<dbReference type="InterPro" id="IPR024711">
    <property type="entry name" value="Catalase_clade1/3"/>
</dbReference>
<evidence type="ECO:0000256" key="9">
    <source>
        <dbReference type="PIRSR" id="PIRSR038928-2"/>
    </source>
</evidence>
<dbReference type="InterPro" id="IPR018028">
    <property type="entry name" value="Catalase"/>
</dbReference>
<dbReference type="Pfam" id="PF00199">
    <property type="entry name" value="Catalase"/>
    <property type="match status" value="1"/>
</dbReference>
<dbReference type="InterPro" id="IPR020835">
    <property type="entry name" value="Catalase_sf"/>
</dbReference>
<evidence type="ECO:0000256" key="2">
    <source>
        <dbReference type="ARBA" id="ARBA00022559"/>
    </source>
</evidence>
<evidence type="ECO:0000256" key="6">
    <source>
        <dbReference type="ARBA" id="ARBA00023004"/>
    </source>
</evidence>
<dbReference type="PIRSF" id="PIRSF038928">
    <property type="entry name" value="Catalase_clade1-3"/>
    <property type="match status" value="1"/>
</dbReference>
<dbReference type="InterPro" id="IPR011614">
    <property type="entry name" value="Catalase_core"/>
</dbReference>
<keyword evidence="3 9" id="KW-0349">Heme</keyword>
<gene>
    <name evidence="13" type="ORF">BEMITA_LOCUS5697</name>
</gene>
<dbReference type="Proteomes" id="UP001152759">
    <property type="component" value="Chromosome 3"/>
</dbReference>
<keyword evidence="7 10" id="KW-0376">Hydrogen peroxide</keyword>
<dbReference type="AlphaFoldDB" id="A0A9P0A7Y5"/>